<comment type="similarity">
    <text evidence="2">Belongs to the D-glutamate cyclase family.</text>
</comment>
<evidence type="ECO:0000256" key="6">
    <source>
        <dbReference type="ARBA" id="ARBA00022679"/>
    </source>
</evidence>
<dbReference type="GO" id="GO:0006281">
    <property type="term" value="P:DNA repair"/>
    <property type="evidence" value="ECO:0007669"/>
    <property type="project" value="UniProtKB-KW"/>
</dbReference>
<dbReference type="NCBIfam" id="TIGR00589">
    <property type="entry name" value="ogt"/>
    <property type="match status" value="1"/>
</dbReference>
<dbReference type="Proteomes" id="UP000324907">
    <property type="component" value="Unassembled WGS sequence"/>
</dbReference>
<comment type="similarity">
    <text evidence="3">Belongs to the MGMT family.</text>
</comment>
<reference evidence="17 18" key="1">
    <citation type="submission" date="2019-07" db="EMBL/GenBank/DDBJ databases">
        <title>Genomes of Cafeteria roenbergensis.</title>
        <authorList>
            <person name="Fischer M.G."/>
            <person name="Hackl T."/>
            <person name="Roman M."/>
        </authorList>
    </citation>
    <scope>NUCLEOTIDE SEQUENCE [LARGE SCALE GENOMIC DNA]</scope>
    <source>
        <strain evidence="15 17">BVI</strain>
        <strain evidence="16 18">RCC970-E3</strain>
    </source>
</reference>
<feature type="compositionally biased region" description="Low complexity" evidence="13">
    <location>
        <begin position="156"/>
        <end position="167"/>
    </location>
</feature>
<evidence type="ECO:0000256" key="4">
    <source>
        <dbReference type="ARBA" id="ARBA00015377"/>
    </source>
</evidence>
<dbReference type="Pfam" id="PF01035">
    <property type="entry name" value="DNA_binding_1"/>
    <property type="match status" value="1"/>
</dbReference>
<comment type="catalytic activity">
    <reaction evidence="12">
        <text>a 6-O-methyl-2'-deoxyguanosine in DNA + L-cysteinyl-[protein] = S-methyl-L-cysteinyl-[protein] + a 2'-deoxyguanosine in DNA</text>
        <dbReference type="Rhea" id="RHEA:24000"/>
        <dbReference type="Rhea" id="RHEA-COMP:10131"/>
        <dbReference type="Rhea" id="RHEA-COMP:10132"/>
        <dbReference type="Rhea" id="RHEA-COMP:11367"/>
        <dbReference type="Rhea" id="RHEA-COMP:11368"/>
        <dbReference type="ChEBI" id="CHEBI:29950"/>
        <dbReference type="ChEBI" id="CHEBI:82612"/>
        <dbReference type="ChEBI" id="CHEBI:85445"/>
        <dbReference type="ChEBI" id="CHEBI:85448"/>
        <dbReference type="EC" id="2.1.1.63"/>
    </reaction>
</comment>
<dbReference type="PANTHER" id="PTHR32022:SF10">
    <property type="entry name" value="D-GLUTAMATE CYCLASE, MITOCHONDRIAL"/>
    <property type="match status" value="1"/>
</dbReference>
<sequence>MAAARATENWAKDIQTRADISAFRRAALELCARVPRGSVVTYQALADATAKATGAPKSSARAAGGAMRHNPFAPSVPCHRVVTTSLKLGGFSGSSDPDGPNLGRKTALLLEEGVGMDAVKRTVDAGALYRFTEADIAHAAKAWAAHTAFLEEHKAPSGSKRPRASSPAPAPAEKRTCSDGAAAAADATGRVPGHFSSPAALRAACSSGAFTGQTAGQCPGYAQANLVIVPAAFADDFALFCERNPKPCPLLEQLAAGDPVSRSMAPGADIRTALPRYRIWRDGVLAGEADSAEAAWAEMAAMEAGADRGAARDASAADAAAAARGGPVAFLLGCSFSFEEAMEKAGLPVRHVQEGRNVPMFATTIETKRAGRFHGGMVVSMRPMTSAQAEEAARVTGRFARVHGAPVHSGDPAAIGVKDVSKPDFGEAVTVKEGEIPVFWACGVTPQLALQQARLPLAITHSPGHMLVLDSRNEDLATA</sequence>
<keyword evidence="9" id="KW-0456">Lyase</keyword>
<dbReference type="InterPro" id="IPR036388">
    <property type="entry name" value="WH-like_DNA-bd_sf"/>
</dbReference>
<gene>
    <name evidence="16" type="ORF">FNF28_00356</name>
    <name evidence="15" type="ORF">FNF29_00196</name>
</gene>
<dbReference type="SUPFAM" id="SSF160920">
    <property type="entry name" value="PSTPO5379-like"/>
    <property type="match status" value="1"/>
</dbReference>
<dbReference type="FunFam" id="3.30.2040.10:FF:000001">
    <property type="entry name" value="D-glutamate cyclase, mitochondrial"/>
    <property type="match status" value="1"/>
</dbReference>
<dbReference type="GO" id="GO:0032259">
    <property type="term" value="P:methylation"/>
    <property type="evidence" value="ECO:0007669"/>
    <property type="project" value="UniProtKB-KW"/>
</dbReference>
<dbReference type="InterPro" id="IPR014048">
    <property type="entry name" value="MethylDNA_cys_MeTrfase_DNA-bd"/>
</dbReference>
<evidence type="ECO:0000256" key="1">
    <source>
        <dbReference type="ARBA" id="ARBA00001286"/>
    </source>
</evidence>
<feature type="region of interest" description="Disordered" evidence="13">
    <location>
        <begin position="153"/>
        <end position="183"/>
    </location>
</feature>
<dbReference type="SUPFAM" id="SSF46767">
    <property type="entry name" value="Methylated DNA-protein cysteine methyltransferase, C-terminal domain"/>
    <property type="match status" value="1"/>
</dbReference>
<dbReference type="PANTHER" id="PTHR32022">
    <property type="entry name" value="D-GLUTAMATE CYCLASE, MITOCHONDRIAL"/>
    <property type="match status" value="1"/>
</dbReference>
<dbReference type="InterPro" id="IPR016938">
    <property type="entry name" value="UPF0317"/>
</dbReference>
<evidence type="ECO:0000256" key="9">
    <source>
        <dbReference type="ARBA" id="ARBA00023239"/>
    </source>
</evidence>
<evidence type="ECO:0000256" key="3">
    <source>
        <dbReference type="ARBA" id="ARBA00008711"/>
    </source>
</evidence>
<dbReference type="CDD" id="cd06445">
    <property type="entry name" value="ATase"/>
    <property type="match status" value="1"/>
</dbReference>
<dbReference type="InterPro" id="IPR036217">
    <property type="entry name" value="MethylDNA_cys_MeTrfase_DNAb"/>
</dbReference>
<proteinExistence type="inferred from homology"/>
<comment type="catalytic activity">
    <reaction evidence="1">
        <text>a 4-O-methyl-thymidine in DNA + L-cysteinyl-[protein] = a thymidine in DNA + S-methyl-L-cysteinyl-[protein]</text>
        <dbReference type="Rhea" id="RHEA:53428"/>
        <dbReference type="Rhea" id="RHEA-COMP:10131"/>
        <dbReference type="Rhea" id="RHEA-COMP:10132"/>
        <dbReference type="Rhea" id="RHEA-COMP:13555"/>
        <dbReference type="Rhea" id="RHEA-COMP:13556"/>
        <dbReference type="ChEBI" id="CHEBI:29950"/>
        <dbReference type="ChEBI" id="CHEBI:82612"/>
        <dbReference type="ChEBI" id="CHEBI:137386"/>
        <dbReference type="ChEBI" id="CHEBI:137387"/>
        <dbReference type="EC" id="2.1.1.63"/>
    </reaction>
</comment>
<evidence type="ECO:0000313" key="16">
    <source>
        <dbReference type="EMBL" id="KAA0172039.1"/>
    </source>
</evidence>
<evidence type="ECO:0000256" key="10">
    <source>
        <dbReference type="ARBA" id="ARBA00030795"/>
    </source>
</evidence>
<evidence type="ECO:0000313" key="17">
    <source>
        <dbReference type="Proteomes" id="UP000323011"/>
    </source>
</evidence>
<evidence type="ECO:0000256" key="13">
    <source>
        <dbReference type="SAM" id="MobiDB-lite"/>
    </source>
</evidence>
<dbReference type="InterPro" id="IPR038021">
    <property type="entry name" value="Putative_hydro-lyase"/>
</dbReference>
<dbReference type="GO" id="GO:0016829">
    <property type="term" value="F:lyase activity"/>
    <property type="evidence" value="ECO:0007669"/>
    <property type="project" value="UniProtKB-KW"/>
</dbReference>
<feature type="domain" description="Methylated-DNA-[protein]-cysteine S-methyltransferase DNA binding" evidence="14">
    <location>
        <begin position="23"/>
        <end position="114"/>
    </location>
</feature>
<dbReference type="InterPro" id="IPR009906">
    <property type="entry name" value="D-Glu_cyclase"/>
</dbReference>
<evidence type="ECO:0000256" key="8">
    <source>
        <dbReference type="ARBA" id="ARBA00023204"/>
    </source>
</evidence>
<dbReference type="AlphaFoldDB" id="A0A5A8E3H7"/>
<dbReference type="Gene3D" id="1.10.10.10">
    <property type="entry name" value="Winged helix-like DNA-binding domain superfamily/Winged helix DNA-binding domain"/>
    <property type="match status" value="1"/>
</dbReference>
<evidence type="ECO:0000256" key="11">
    <source>
        <dbReference type="ARBA" id="ARBA00031621"/>
    </source>
</evidence>
<protein>
    <recommendedName>
        <fullName evidence="4">Methylated-DNA--protein-cysteine methyltransferase</fullName>
    </recommendedName>
    <alternativeName>
        <fullName evidence="10">6-O-methylguanine-DNA methyltransferase</fullName>
    </alternativeName>
    <alternativeName>
        <fullName evidence="11">O-6-methylguanine-DNA-alkyltransferase</fullName>
    </alternativeName>
</protein>
<keyword evidence="7" id="KW-0227">DNA damage</keyword>
<evidence type="ECO:0000256" key="7">
    <source>
        <dbReference type="ARBA" id="ARBA00022763"/>
    </source>
</evidence>
<keyword evidence="5" id="KW-0489">Methyltransferase</keyword>
<accession>A0A5A8E3H7</accession>
<dbReference type="HAMAP" id="MF_01830">
    <property type="entry name" value="Hydro_lyase"/>
    <property type="match status" value="1"/>
</dbReference>
<evidence type="ECO:0000256" key="5">
    <source>
        <dbReference type="ARBA" id="ARBA00022603"/>
    </source>
</evidence>
<keyword evidence="17" id="KW-1185">Reference proteome</keyword>
<organism evidence="16 18">
    <name type="scientific">Cafeteria roenbergensis</name>
    <name type="common">Marine flagellate</name>
    <dbReference type="NCBI Taxonomy" id="33653"/>
    <lineage>
        <taxon>Eukaryota</taxon>
        <taxon>Sar</taxon>
        <taxon>Stramenopiles</taxon>
        <taxon>Bigyra</taxon>
        <taxon>Opalozoa</taxon>
        <taxon>Bicosoecida</taxon>
        <taxon>Cafeteriaceae</taxon>
        <taxon>Cafeteria</taxon>
    </lineage>
</organism>
<evidence type="ECO:0000259" key="14">
    <source>
        <dbReference type="Pfam" id="PF01035"/>
    </source>
</evidence>
<dbReference type="Pfam" id="PF07286">
    <property type="entry name" value="D-Glu_cyclase"/>
    <property type="match status" value="1"/>
</dbReference>
<dbReference type="EMBL" id="VLTL01000003">
    <property type="protein sequence ID" value="KAA0172039.1"/>
    <property type="molecule type" value="Genomic_DNA"/>
</dbReference>
<name>A0A5A8E3H7_CAFRO</name>
<dbReference type="PROSITE" id="PS00374">
    <property type="entry name" value="MGMT"/>
    <property type="match status" value="1"/>
</dbReference>
<evidence type="ECO:0000313" key="15">
    <source>
        <dbReference type="EMBL" id="KAA0157620.1"/>
    </source>
</evidence>
<dbReference type="EMBL" id="VLTN01000001">
    <property type="protein sequence ID" value="KAA0157620.1"/>
    <property type="molecule type" value="Genomic_DNA"/>
</dbReference>
<dbReference type="GO" id="GO:0003908">
    <property type="term" value="F:methylated-DNA-[protein]-cysteine S-methyltransferase activity"/>
    <property type="evidence" value="ECO:0007669"/>
    <property type="project" value="UniProtKB-EC"/>
</dbReference>
<keyword evidence="8" id="KW-0234">DNA repair</keyword>
<dbReference type="Gene3D" id="3.40.1640.10">
    <property type="entry name" value="PSTPO5379-like"/>
    <property type="match status" value="1"/>
</dbReference>
<keyword evidence="6" id="KW-0808">Transferase</keyword>
<dbReference type="Gene3D" id="3.30.2040.10">
    <property type="entry name" value="PSTPO5379-like domain"/>
    <property type="match status" value="1"/>
</dbReference>
<evidence type="ECO:0000313" key="18">
    <source>
        <dbReference type="Proteomes" id="UP000324907"/>
    </source>
</evidence>
<comment type="caution">
    <text evidence="16">The sequence shown here is derived from an EMBL/GenBank/DDBJ whole genome shotgun (WGS) entry which is preliminary data.</text>
</comment>
<dbReference type="Proteomes" id="UP000323011">
    <property type="component" value="Unassembled WGS sequence"/>
</dbReference>
<evidence type="ECO:0000256" key="2">
    <source>
        <dbReference type="ARBA" id="ARBA00007896"/>
    </source>
</evidence>
<dbReference type="InterPro" id="IPR001497">
    <property type="entry name" value="MethylDNA_cys_MeTrfase_AS"/>
</dbReference>
<evidence type="ECO:0000256" key="12">
    <source>
        <dbReference type="ARBA" id="ARBA00049348"/>
    </source>
</evidence>